<reference evidence="12 13" key="1">
    <citation type="submission" date="2017-03" db="EMBL/GenBank/DDBJ databases">
        <title>Draft Genome sequence of Marispirochaeta sp. strain JC444.</title>
        <authorList>
            <person name="Shivani Y."/>
            <person name="Subhash Y."/>
            <person name="Sasikala C."/>
            <person name="Ramana C."/>
        </authorList>
    </citation>
    <scope>NUCLEOTIDE SEQUENCE [LARGE SCALE GENOMIC DNA]</scope>
    <source>
        <strain evidence="12 13">JC444</strain>
    </source>
</reference>
<dbReference type="GO" id="GO:0055085">
    <property type="term" value="P:transmembrane transport"/>
    <property type="evidence" value="ECO:0007669"/>
    <property type="project" value="InterPro"/>
</dbReference>
<evidence type="ECO:0000256" key="3">
    <source>
        <dbReference type="ARBA" id="ARBA00022448"/>
    </source>
</evidence>
<feature type="region of interest" description="Disordered" evidence="10">
    <location>
        <begin position="52"/>
        <end position="147"/>
    </location>
</feature>
<comment type="caution">
    <text evidence="12">The sequence shown here is derived from an EMBL/GenBank/DDBJ whole genome shotgun (WGS) entry which is preliminary data.</text>
</comment>
<dbReference type="PANTHER" id="PTHR33446">
    <property type="entry name" value="PROTEIN TONB-RELATED"/>
    <property type="match status" value="1"/>
</dbReference>
<keyword evidence="13" id="KW-1185">Reference proteome</keyword>
<evidence type="ECO:0000256" key="4">
    <source>
        <dbReference type="ARBA" id="ARBA00022475"/>
    </source>
</evidence>
<dbReference type="InterPro" id="IPR037682">
    <property type="entry name" value="TonB_C"/>
</dbReference>
<sequence length="242" mass="25874">MTGDRKRMGAAIAASALLNLFFLISISLAPGGMPAEPPGIDRSSPLRVGLLPSVSRGARLPGKVSGEPEAASTGEEKKQDTLKAPRAEPVPEREPVLQESAGPENIQLRSPAEADRAEADGGGEEDFFADTPYSPDRGSSASESSEESLHDLRSRFLVYLQNEIAVRQEYPLRARRRGTEGTVVLSLQVLADGSLHSYRLERSSGSSSLDRAAEKLITGIFPTSLSPGKDIACTVAVEYRLN</sequence>
<evidence type="ECO:0000256" key="8">
    <source>
        <dbReference type="ARBA" id="ARBA00022989"/>
    </source>
</evidence>
<name>A0A1Y1S2R6_9SPIO</name>
<gene>
    <name evidence="12" type="ORF">B4O97_00565</name>
</gene>
<dbReference type="Gene3D" id="3.30.1150.10">
    <property type="match status" value="1"/>
</dbReference>
<comment type="subcellular location">
    <subcellularLocation>
        <location evidence="1">Cell inner membrane</location>
        <topology evidence="1">Single-pass membrane protein</topology>
        <orientation evidence="1">Periplasmic side</orientation>
    </subcellularLocation>
</comment>
<evidence type="ECO:0000256" key="9">
    <source>
        <dbReference type="ARBA" id="ARBA00023136"/>
    </source>
</evidence>
<comment type="similarity">
    <text evidence="2">Belongs to the TonB family.</text>
</comment>
<keyword evidence="5" id="KW-0997">Cell inner membrane</keyword>
<dbReference type="InterPro" id="IPR006260">
    <property type="entry name" value="TonB/TolA_C"/>
</dbReference>
<evidence type="ECO:0000256" key="10">
    <source>
        <dbReference type="SAM" id="MobiDB-lite"/>
    </source>
</evidence>
<dbReference type="RefSeq" id="WP_083047258.1">
    <property type="nucleotide sequence ID" value="NZ_MWQY01000001.1"/>
</dbReference>
<organism evidence="12 13">
    <name type="scientific">Marispirochaeta aestuarii</name>
    <dbReference type="NCBI Taxonomy" id="1963862"/>
    <lineage>
        <taxon>Bacteria</taxon>
        <taxon>Pseudomonadati</taxon>
        <taxon>Spirochaetota</taxon>
        <taxon>Spirochaetia</taxon>
        <taxon>Spirochaetales</taxon>
        <taxon>Spirochaetaceae</taxon>
        <taxon>Marispirochaeta</taxon>
    </lineage>
</organism>
<evidence type="ECO:0000256" key="1">
    <source>
        <dbReference type="ARBA" id="ARBA00004383"/>
    </source>
</evidence>
<dbReference type="GO" id="GO:0015031">
    <property type="term" value="P:protein transport"/>
    <property type="evidence" value="ECO:0007669"/>
    <property type="project" value="UniProtKB-KW"/>
</dbReference>
<accession>A0A1Y1S2R6</accession>
<evidence type="ECO:0000313" key="13">
    <source>
        <dbReference type="Proteomes" id="UP000192343"/>
    </source>
</evidence>
<feature type="compositionally biased region" description="Basic and acidic residues" evidence="10">
    <location>
        <begin position="74"/>
        <end position="96"/>
    </location>
</feature>
<dbReference type="EMBL" id="MWQY01000001">
    <property type="protein sequence ID" value="ORC38282.1"/>
    <property type="molecule type" value="Genomic_DNA"/>
</dbReference>
<protein>
    <recommendedName>
        <fullName evidence="11">TonB C-terminal domain-containing protein</fullName>
    </recommendedName>
</protein>
<evidence type="ECO:0000256" key="5">
    <source>
        <dbReference type="ARBA" id="ARBA00022519"/>
    </source>
</evidence>
<dbReference type="Proteomes" id="UP000192343">
    <property type="component" value="Unassembled WGS sequence"/>
</dbReference>
<dbReference type="OrthoDB" id="1628901at2"/>
<evidence type="ECO:0000256" key="2">
    <source>
        <dbReference type="ARBA" id="ARBA00006555"/>
    </source>
</evidence>
<keyword evidence="8" id="KW-1133">Transmembrane helix</keyword>
<keyword evidence="3" id="KW-0813">Transport</keyword>
<keyword evidence="7" id="KW-0653">Protein transport</keyword>
<dbReference type="STRING" id="1963862.B4O97_00565"/>
<dbReference type="Pfam" id="PF03544">
    <property type="entry name" value="TonB_C"/>
    <property type="match status" value="1"/>
</dbReference>
<dbReference type="NCBIfam" id="TIGR01352">
    <property type="entry name" value="tonB_Cterm"/>
    <property type="match status" value="1"/>
</dbReference>
<keyword evidence="9" id="KW-0472">Membrane</keyword>
<evidence type="ECO:0000313" key="12">
    <source>
        <dbReference type="EMBL" id="ORC38282.1"/>
    </source>
</evidence>
<dbReference type="InterPro" id="IPR051045">
    <property type="entry name" value="TonB-dependent_transducer"/>
</dbReference>
<evidence type="ECO:0000256" key="6">
    <source>
        <dbReference type="ARBA" id="ARBA00022692"/>
    </source>
</evidence>
<proteinExistence type="inferred from homology"/>
<keyword evidence="6" id="KW-0812">Transmembrane</keyword>
<dbReference type="GO" id="GO:0005886">
    <property type="term" value="C:plasma membrane"/>
    <property type="evidence" value="ECO:0007669"/>
    <property type="project" value="UniProtKB-SubCell"/>
</dbReference>
<evidence type="ECO:0000256" key="7">
    <source>
        <dbReference type="ARBA" id="ARBA00022927"/>
    </source>
</evidence>
<dbReference type="SUPFAM" id="SSF74653">
    <property type="entry name" value="TolA/TonB C-terminal domain"/>
    <property type="match status" value="1"/>
</dbReference>
<feature type="domain" description="TonB C-terminal" evidence="11">
    <location>
        <begin position="155"/>
        <end position="242"/>
    </location>
</feature>
<keyword evidence="4" id="KW-1003">Cell membrane</keyword>
<dbReference type="AlphaFoldDB" id="A0A1Y1S2R6"/>
<evidence type="ECO:0000259" key="11">
    <source>
        <dbReference type="PROSITE" id="PS52015"/>
    </source>
</evidence>
<dbReference type="PROSITE" id="PS52015">
    <property type="entry name" value="TONB_CTD"/>
    <property type="match status" value="1"/>
</dbReference>